<dbReference type="Proteomes" id="UP001501326">
    <property type="component" value="Unassembled WGS sequence"/>
</dbReference>
<dbReference type="PANTHER" id="PTHR13061:SF29">
    <property type="entry name" value="GAMMA CARBONIC ANHYDRASE-LIKE 1, MITOCHONDRIAL-RELATED"/>
    <property type="match status" value="1"/>
</dbReference>
<dbReference type="SUPFAM" id="SSF51161">
    <property type="entry name" value="Trimeric LpxA-like enzymes"/>
    <property type="match status" value="1"/>
</dbReference>
<gene>
    <name evidence="1" type="ORF">GCM10009867_04740</name>
</gene>
<comment type="caution">
    <text evidence="1">The sequence shown here is derived from an EMBL/GenBank/DDBJ whole genome shotgun (WGS) entry which is preliminary data.</text>
</comment>
<evidence type="ECO:0000313" key="1">
    <source>
        <dbReference type="EMBL" id="GAA2731335.1"/>
    </source>
</evidence>
<reference evidence="2" key="1">
    <citation type="journal article" date="2019" name="Int. J. Syst. Evol. Microbiol.">
        <title>The Global Catalogue of Microorganisms (GCM) 10K type strain sequencing project: providing services to taxonomists for standard genome sequencing and annotation.</title>
        <authorList>
            <consortium name="The Broad Institute Genomics Platform"/>
            <consortium name="The Broad Institute Genome Sequencing Center for Infectious Disease"/>
            <person name="Wu L."/>
            <person name="Ma J."/>
        </authorList>
    </citation>
    <scope>NUCLEOTIDE SEQUENCE [LARGE SCALE GENOMIC DNA]</scope>
    <source>
        <strain evidence="2">JCM 16378</strain>
    </source>
</reference>
<dbReference type="InterPro" id="IPR011004">
    <property type="entry name" value="Trimer_LpxA-like_sf"/>
</dbReference>
<accession>A0ABP6GYI2</accession>
<name>A0ABP6GYI2_9MICO</name>
<dbReference type="RefSeq" id="WP_344189894.1">
    <property type="nucleotide sequence ID" value="NZ_BAAARN010000001.1"/>
</dbReference>
<dbReference type="PANTHER" id="PTHR13061">
    <property type="entry name" value="DYNACTIN SUBUNIT P25"/>
    <property type="match status" value="1"/>
</dbReference>
<dbReference type="Pfam" id="PF00132">
    <property type="entry name" value="Hexapep"/>
    <property type="match status" value="1"/>
</dbReference>
<dbReference type="CDD" id="cd04645">
    <property type="entry name" value="LbH_gamma_CA_like"/>
    <property type="match status" value="1"/>
</dbReference>
<dbReference type="InterPro" id="IPR001451">
    <property type="entry name" value="Hexapep"/>
</dbReference>
<evidence type="ECO:0000313" key="2">
    <source>
        <dbReference type="Proteomes" id="UP001501326"/>
    </source>
</evidence>
<keyword evidence="2" id="KW-1185">Reference proteome</keyword>
<organism evidence="1 2">
    <name type="scientific">Pedococcus aerophilus</name>
    <dbReference type="NCBI Taxonomy" id="436356"/>
    <lineage>
        <taxon>Bacteria</taxon>
        <taxon>Bacillati</taxon>
        <taxon>Actinomycetota</taxon>
        <taxon>Actinomycetes</taxon>
        <taxon>Micrococcales</taxon>
        <taxon>Intrasporangiaceae</taxon>
        <taxon>Pedococcus</taxon>
    </lineage>
</organism>
<sequence>MLIPLGERTPRIHPSAWIADNATVVGATTMAEDSSVWFSAVVRADGDCITIGPRSNVQDGCVLHADRGIPLRLGAGVTVGHGAVLHGCLIDDDVLVGMGAIVLNGASIGSGSIIGAGAMIPEGTQIPPNSMVLGLPGKVRRETTDAEHEGIRANAQFYVERIAEYTTEIS</sequence>
<dbReference type="Gene3D" id="2.160.10.10">
    <property type="entry name" value="Hexapeptide repeat proteins"/>
    <property type="match status" value="1"/>
</dbReference>
<dbReference type="EMBL" id="BAAARN010000001">
    <property type="protein sequence ID" value="GAA2731335.1"/>
    <property type="molecule type" value="Genomic_DNA"/>
</dbReference>
<dbReference type="InterPro" id="IPR050484">
    <property type="entry name" value="Transf_Hexapept/Carb_Anhydrase"/>
</dbReference>
<proteinExistence type="predicted"/>
<protein>
    <submittedName>
        <fullName evidence="1">Gamma carbonic anhydrase family protein</fullName>
    </submittedName>
</protein>
<dbReference type="InterPro" id="IPR047324">
    <property type="entry name" value="LbH_gamma_CA-like"/>
</dbReference>